<organism evidence="1 2">
    <name type="scientific">Datura stramonium</name>
    <name type="common">Jimsonweed</name>
    <name type="synonym">Common thornapple</name>
    <dbReference type="NCBI Taxonomy" id="4076"/>
    <lineage>
        <taxon>Eukaryota</taxon>
        <taxon>Viridiplantae</taxon>
        <taxon>Streptophyta</taxon>
        <taxon>Embryophyta</taxon>
        <taxon>Tracheophyta</taxon>
        <taxon>Spermatophyta</taxon>
        <taxon>Magnoliopsida</taxon>
        <taxon>eudicotyledons</taxon>
        <taxon>Gunneridae</taxon>
        <taxon>Pentapetalae</taxon>
        <taxon>asterids</taxon>
        <taxon>lamiids</taxon>
        <taxon>Solanales</taxon>
        <taxon>Solanaceae</taxon>
        <taxon>Solanoideae</taxon>
        <taxon>Datureae</taxon>
        <taxon>Datura</taxon>
    </lineage>
</organism>
<protein>
    <submittedName>
        <fullName evidence="1">Uncharacterized protein</fullName>
    </submittedName>
</protein>
<evidence type="ECO:0000313" key="2">
    <source>
        <dbReference type="Proteomes" id="UP000823775"/>
    </source>
</evidence>
<sequence length="107" mass="12103">MATANIKRIFFFKGYKNFQVDEISPMVSIEDEIFYMFKAEKMVKFASGLNENGSMCLQVGGLNAPVCACLCISAKQQQQKQKQKPFKQQPELAADLNQTTTTLNFYS</sequence>
<name>A0ABS8UL53_DATST</name>
<gene>
    <name evidence="1" type="ORF">HAX54_016448</name>
</gene>
<proteinExistence type="predicted"/>
<comment type="caution">
    <text evidence="1">The sequence shown here is derived from an EMBL/GenBank/DDBJ whole genome shotgun (WGS) entry which is preliminary data.</text>
</comment>
<reference evidence="1 2" key="1">
    <citation type="journal article" date="2021" name="BMC Genomics">
        <title>Datura genome reveals duplications of psychoactive alkaloid biosynthetic genes and high mutation rate following tissue culture.</title>
        <authorList>
            <person name="Rajewski A."/>
            <person name="Carter-House D."/>
            <person name="Stajich J."/>
            <person name="Litt A."/>
        </authorList>
    </citation>
    <scope>NUCLEOTIDE SEQUENCE [LARGE SCALE GENOMIC DNA]</scope>
    <source>
        <strain evidence="1">AR-01</strain>
    </source>
</reference>
<evidence type="ECO:0000313" key="1">
    <source>
        <dbReference type="EMBL" id="MCD9558822.1"/>
    </source>
</evidence>
<dbReference type="EMBL" id="JACEIK010002066">
    <property type="protein sequence ID" value="MCD9558822.1"/>
    <property type="molecule type" value="Genomic_DNA"/>
</dbReference>
<dbReference type="Proteomes" id="UP000823775">
    <property type="component" value="Unassembled WGS sequence"/>
</dbReference>
<accession>A0ABS8UL53</accession>
<keyword evidence="2" id="KW-1185">Reference proteome</keyword>